<dbReference type="STRING" id="915059.NH26_05330"/>
<evidence type="ECO:0000256" key="1">
    <source>
        <dbReference type="ARBA" id="ARBA00004370"/>
    </source>
</evidence>
<evidence type="ECO:0000256" key="2">
    <source>
        <dbReference type="ARBA" id="ARBA00023136"/>
    </source>
</evidence>
<keyword evidence="6" id="KW-1185">Reference proteome</keyword>
<dbReference type="EMBL" id="JRYR02000001">
    <property type="protein sequence ID" value="OHX65812.1"/>
    <property type="molecule type" value="Genomic_DNA"/>
</dbReference>
<evidence type="ECO:0000313" key="6">
    <source>
        <dbReference type="Proteomes" id="UP000179797"/>
    </source>
</evidence>
<organism evidence="5 6">
    <name type="scientific">Flammeovirga pacifica</name>
    <dbReference type="NCBI Taxonomy" id="915059"/>
    <lineage>
        <taxon>Bacteria</taxon>
        <taxon>Pseudomonadati</taxon>
        <taxon>Bacteroidota</taxon>
        <taxon>Cytophagia</taxon>
        <taxon>Cytophagales</taxon>
        <taxon>Flammeovirgaceae</taxon>
        <taxon>Flammeovirga</taxon>
    </lineage>
</organism>
<dbReference type="GO" id="GO:0019867">
    <property type="term" value="C:outer membrane"/>
    <property type="evidence" value="ECO:0007669"/>
    <property type="project" value="InterPro"/>
</dbReference>
<dbReference type="RefSeq" id="WP_044219291.1">
    <property type="nucleotide sequence ID" value="NZ_JRYR02000001.1"/>
</dbReference>
<proteinExistence type="predicted"/>
<comment type="caution">
    <text evidence="5">The sequence shown here is derived from an EMBL/GenBank/DDBJ whole genome shotgun (WGS) entry which is preliminary data.</text>
</comment>
<gene>
    <name evidence="5" type="ORF">NH26_05330</name>
</gene>
<evidence type="ECO:0000313" key="5">
    <source>
        <dbReference type="EMBL" id="OHX65812.1"/>
    </source>
</evidence>
<accession>A0A1S1YXS7</accession>
<comment type="subcellular location">
    <subcellularLocation>
        <location evidence="1">Membrane</location>
    </subcellularLocation>
</comment>
<dbReference type="Proteomes" id="UP000179797">
    <property type="component" value="Unassembled WGS sequence"/>
</dbReference>
<feature type="domain" description="Bacterial surface antigen (D15)" evidence="4">
    <location>
        <begin position="213"/>
        <end position="413"/>
    </location>
</feature>
<feature type="signal peptide" evidence="3">
    <location>
        <begin position="1"/>
        <end position="20"/>
    </location>
</feature>
<protein>
    <recommendedName>
        <fullName evidence="4">Bacterial surface antigen (D15) domain-containing protein</fullName>
    </recommendedName>
</protein>
<evidence type="ECO:0000256" key="3">
    <source>
        <dbReference type="SAM" id="SignalP"/>
    </source>
</evidence>
<dbReference type="OrthoDB" id="621220at2"/>
<evidence type="ECO:0000259" key="4">
    <source>
        <dbReference type="Pfam" id="PF01103"/>
    </source>
</evidence>
<dbReference type="InterPro" id="IPR000184">
    <property type="entry name" value="Bac_surfAg_D15"/>
</dbReference>
<feature type="chain" id="PRO_5010258620" description="Bacterial surface antigen (D15) domain-containing protein" evidence="3">
    <location>
        <begin position="21"/>
        <end position="415"/>
    </location>
</feature>
<reference evidence="5 6" key="1">
    <citation type="journal article" date="2012" name="Int. J. Syst. Evol. Microbiol.">
        <title>Flammeovirga pacifica sp. nov., isolated from deep-sea sediment.</title>
        <authorList>
            <person name="Xu H."/>
            <person name="Fu Y."/>
            <person name="Yang N."/>
            <person name="Ding Z."/>
            <person name="Lai Q."/>
            <person name="Zeng R."/>
        </authorList>
    </citation>
    <scope>NUCLEOTIDE SEQUENCE [LARGE SCALE GENOMIC DNA]</scope>
    <source>
        <strain evidence="6">DSM 24597 / LMG 26175 / WPAGA1</strain>
    </source>
</reference>
<name>A0A1S1YXS7_FLAPC</name>
<keyword evidence="3" id="KW-0732">Signal</keyword>
<dbReference type="AlphaFoldDB" id="A0A1S1YXS7"/>
<dbReference type="Gene3D" id="2.40.160.50">
    <property type="entry name" value="membrane protein fhac: a member of the omp85/tpsb transporter family"/>
    <property type="match status" value="1"/>
</dbReference>
<sequence>MKITKRTIALLCFLSFCVHAQEDEEENNKKKSQEVKQGQLYMAPLPVLASNPAFGFIYGFAASGGMYLGDPKTTKMSNAMLSATHTTQKQLMFTIKSNTYSANNEWFFQGDWRLFFSSQPTFGLGTGPQSDILVNSDGNFQLGDYKDGVNEGELMEFDLIRFHQTALKQIKPNIYLGLGYHLDMYSNIKDQMLDLDSDPPVITNHYAYSQKHGFDHEGYTTSGVSFNAVYDSRDNVANPYKGRFVNAQFKYMPTWMGSDQSASTLWLEYRDYFSLSKKNPRNILAIWSYGNFHTSGNLPYMALPSIGWDQMGRSGRAFPQGRFRGNDMFYTEVEWRIPVPIIERNKDLFGAVVFANCTTVSSHDLKVKLFEHLKAAAGVGVRVMINKKSRTNLALDYGWGSDGAGAFYLNLNEYF</sequence>
<dbReference type="Pfam" id="PF01103">
    <property type="entry name" value="Omp85"/>
    <property type="match status" value="1"/>
</dbReference>
<keyword evidence="2" id="KW-0472">Membrane</keyword>